<dbReference type="SUPFAM" id="SSF56281">
    <property type="entry name" value="Metallo-hydrolase/oxidoreductase"/>
    <property type="match status" value="1"/>
</dbReference>
<proteinExistence type="predicted"/>
<dbReference type="AlphaFoldDB" id="A0A2M8EU30"/>
<dbReference type="InterPro" id="IPR052159">
    <property type="entry name" value="Competence_DNA_uptake"/>
</dbReference>
<feature type="transmembrane region" description="Helical" evidence="1">
    <location>
        <begin position="12"/>
        <end position="29"/>
    </location>
</feature>
<evidence type="ECO:0000256" key="1">
    <source>
        <dbReference type="SAM" id="Phobius"/>
    </source>
</evidence>
<name>A0A2M8EU30_9BACT</name>
<evidence type="ECO:0000313" key="3">
    <source>
        <dbReference type="EMBL" id="PJC28627.1"/>
    </source>
</evidence>
<dbReference type="Gene3D" id="3.60.15.10">
    <property type="entry name" value="Ribonuclease Z/Hydroxyacylglutathione hydrolase-like"/>
    <property type="match status" value="1"/>
</dbReference>
<dbReference type="SMART" id="SM00849">
    <property type="entry name" value="Lactamase_B"/>
    <property type="match status" value="1"/>
</dbReference>
<dbReference type="PANTHER" id="PTHR30619">
    <property type="entry name" value="DNA INTERNALIZATION/COMPETENCE PROTEIN COMEC/REC2"/>
    <property type="match status" value="1"/>
</dbReference>
<accession>A0A2M8EU30</accession>
<protein>
    <recommendedName>
        <fullName evidence="2">Metallo-beta-lactamase domain-containing protein</fullName>
    </recommendedName>
</protein>
<gene>
    <name evidence="3" type="ORF">CO053_03640</name>
</gene>
<keyword evidence="1" id="KW-0472">Membrane</keyword>
<dbReference type="CDD" id="cd07731">
    <property type="entry name" value="ComA-like_MBL-fold"/>
    <property type="match status" value="1"/>
</dbReference>
<dbReference type="InterPro" id="IPR001279">
    <property type="entry name" value="Metallo-B-lactamas"/>
</dbReference>
<comment type="caution">
    <text evidence="3">The sequence shown here is derived from an EMBL/GenBank/DDBJ whole genome shotgun (WGS) entry which is preliminary data.</text>
</comment>
<keyword evidence="1" id="KW-1133">Transmembrane helix</keyword>
<dbReference type="Proteomes" id="UP000230885">
    <property type="component" value="Unassembled WGS sequence"/>
</dbReference>
<evidence type="ECO:0000313" key="4">
    <source>
        <dbReference type="Proteomes" id="UP000230885"/>
    </source>
</evidence>
<keyword evidence="1" id="KW-0812">Transmembrane</keyword>
<feature type="domain" description="Metallo-beta-lactamase" evidence="2">
    <location>
        <begin position="43"/>
        <end position="288"/>
    </location>
</feature>
<dbReference type="PANTHER" id="PTHR30619:SF1">
    <property type="entry name" value="RECOMBINATION PROTEIN 2"/>
    <property type="match status" value="1"/>
</dbReference>
<organism evidence="3 4">
    <name type="scientific">Candidatus Shapirobacteria bacterium CG_4_9_14_0_2_um_filter_40_11</name>
    <dbReference type="NCBI Taxonomy" id="1974876"/>
    <lineage>
        <taxon>Bacteria</taxon>
        <taxon>Candidatus Shapironibacteriota</taxon>
    </lineage>
</organism>
<dbReference type="InterPro" id="IPR036866">
    <property type="entry name" value="RibonucZ/Hydroxyglut_hydro"/>
</dbReference>
<evidence type="ECO:0000259" key="2">
    <source>
        <dbReference type="SMART" id="SM00849"/>
    </source>
</evidence>
<sequence length="322" mass="36242">MFKSNKTSKYILIVLGLIGSLTWLSIFSFPDSKLHLIFCDVGQGDAILITRGFDQILIDGGPNDKVLSCLADNMPFWDKKIEVVALTHPEADHLTGLLSVLDKYEVEYFLTGPEGNNSAGYQELLTRLTKSEILNSKSEIKDTNFQNPKFKTFEKLKFLSFGFVSNFVLRASDLTRVVNPYSGEKIKVGEIVLKSLWPEEEWAEAVLGTSTTSDHLNDFSLVFLMEYKDKKVLLMGDADSRVQYKFIDNLTALPIDILKFPHHGSKTGITEEFLQKISPKVAVISVGKNSYGHPTKEALDLLNKFGVLIRRTDLEGDINYKF</sequence>
<dbReference type="InterPro" id="IPR035681">
    <property type="entry name" value="ComA-like_MBL"/>
</dbReference>
<reference evidence="4" key="1">
    <citation type="submission" date="2017-09" db="EMBL/GenBank/DDBJ databases">
        <title>Depth-based differentiation of microbial function through sediment-hosted aquifers and enrichment of novel symbionts in the deep terrestrial subsurface.</title>
        <authorList>
            <person name="Probst A.J."/>
            <person name="Ladd B."/>
            <person name="Jarett J.K."/>
            <person name="Geller-Mcgrath D.E."/>
            <person name="Sieber C.M.K."/>
            <person name="Emerson J.B."/>
            <person name="Anantharaman K."/>
            <person name="Thomas B.C."/>
            <person name="Malmstrom R."/>
            <person name="Stieglmeier M."/>
            <person name="Klingl A."/>
            <person name="Woyke T."/>
            <person name="Ryan C.M."/>
            <person name="Banfield J.F."/>
        </authorList>
    </citation>
    <scope>NUCLEOTIDE SEQUENCE [LARGE SCALE GENOMIC DNA]</scope>
</reference>
<dbReference type="EMBL" id="PFSE01000057">
    <property type="protein sequence ID" value="PJC28627.1"/>
    <property type="molecule type" value="Genomic_DNA"/>
</dbReference>